<evidence type="ECO:0000313" key="4">
    <source>
        <dbReference type="Proteomes" id="UP001160625"/>
    </source>
</evidence>
<evidence type="ECO:0000313" key="3">
    <source>
        <dbReference type="EMBL" id="MDH7638204.1"/>
    </source>
</evidence>
<dbReference type="Pfam" id="PF13628">
    <property type="entry name" value="DUF4142"/>
    <property type="match status" value="1"/>
</dbReference>
<feature type="domain" description="DUF4142" evidence="2">
    <location>
        <begin position="24"/>
        <end position="159"/>
    </location>
</feature>
<dbReference type="RefSeq" id="WP_281043519.1">
    <property type="nucleotide sequence ID" value="NZ_JARYGZ010000001.1"/>
</dbReference>
<dbReference type="Gene3D" id="1.20.1260.10">
    <property type="match status" value="1"/>
</dbReference>
<dbReference type="EMBL" id="JARYGZ010000001">
    <property type="protein sequence ID" value="MDH7638204.1"/>
    <property type="molecule type" value="Genomic_DNA"/>
</dbReference>
<accession>A0ABT6MYR5</accession>
<dbReference type="PANTHER" id="PTHR38593:SF1">
    <property type="entry name" value="BLR2558 PROTEIN"/>
    <property type="match status" value="1"/>
</dbReference>
<proteinExistence type="predicted"/>
<evidence type="ECO:0000256" key="1">
    <source>
        <dbReference type="SAM" id="SignalP"/>
    </source>
</evidence>
<feature type="signal peptide" evidence="1">
    <location>
        <begin position="1"/>
        <end position="17"/>
    </location>
</feature>
<feature type="chain" id="PRO_5047137969" evidence="1">
    <location>
        <begin position="18"/>
        <end position="160"/>
    </location>
</feature>
<dbReference type="InterPro" id="IPR012347">
    <property type="entry name" value="Ferritin-like"/>
</dbReference>
<dbReference type="InterPro" id="IPR025419">
    <property type="entry name" value="DUF4142"/>
</dbReference>
<dbReference type="Proteomes" id="UP001160625">
    <property type="component" value="Unassembled WGS sequence"/>
</dbReference>
<protein>
    <submittedName>
        <fullName evidence="3">DUF4142 domain-containing protein</fullName>
    </submittedName>
</protein>
<dbReference type="PANTHER" id="PTHR38593">
    <property type="entry name" value="BLR2558 PROTEIN"/>
    <property type="match status" value="1"/>
</dbReference>
<keyword evidence="1" id="KW-0732">Signal</keyword>
<sequence>MKALIIGVAAAALATTAAVGETPSKAEFVGKAGASDTFEIDSARLMVTSQNPSIKAFATQMITDHSKSTKMVQSAARLDHVALKKPSMSVGQRKDLSALKAVPAGKTKDDLYVKQQKAAHDDAHALMEDYAANGTGRHLKAAAGKIAPVVEKHQSMLSSM</sequence>
<reference evidence="3" key="1">
    <citation type="submission" date="2023-04" db="EMBL/GenBank/DDBJ databases">
        <title>Sphingomonas sp. MAHUQ-71 isolated from rice field.</title>
        <authorList>
            <person name="Huq M.A."/>
        </authorList>
    </citation>
    <scope>NUCLEOTIDE SEQUENCE</scope>
    <source>
        <strain evidence="3">MAHUQ-71</strain>
    </source>
</reference>
<name>A0ABT6MYR5_9SPHN</name>
<evidence type="ECO:0000259" key="2">
    <source>
        <dbReference type="Pfam" id="PF13628"/>
    </source>
</evidence>
<comment type="caution">
    <text evidence="3">The sequence shown here is derived from an EMBL/GenBank/DDBJ whole genome shotgun (WGS) entry which is preliminary data.</text>
</comment>
<keyword evidence="4" id="KW-1185">Reference proteome</keyword>
<organism evidence="3 4">
    <name type="scientific">Sphingomonas oryzagri</name>
    <dbReference type="NCBI Taxonomy" id="3042314"/>
    <lineage>
        <taxon>Bacteria</taxon>
        <taxon>Pseudomonadati</taxon>
        <taxon>Pseudomonadota</taxon>
        <taxon>Alphaproteobacteria</taxon>
        <taxon>Sphingomonadales</taxon>
        <taxon>Sphingomonadaceae</taxon>
        <taxon>Sphingomonas</taxon>
    </lineage>
</organism>
<gene>
    <name evidence="3" type="ORF">QGN17_05630</name>
</gene>